<protein>
    <recommendedName>
        <fullName evidence="4">C2 domain-containing protein</fullName>
    </recommendedName>
</protein>
<dbReference type="PANTHER" id="PTHR45729">
    <property type="entry name" value="RABPHILIN, ISOFORM A"/>
    <property type="match status" value="1"/>
</dbReference>
<dbReference type="InterPro" id="IPR035892">
    <property type="entry name" value="C2_domain_sf"/>
</dbReference>
<evidence type="ECO:0008006" key="4">
    <source>
        <dbReference type="Google" id="ProtNLM"/>
    </source>
</evidence>
<dbReference type="AlphaFoldDB" id="A0A5J4NM91"/>
<name>A0A5J4NM91_9TREM</name>
<dbReference type="GO" id="GO:0017158">
    <property type="term" value="P:regulation of calcium ion-dependent exocytosis"/>
    <property type="evidence" value="ECO:0007669"/>
    <property type="project" value="TreeGrafter"/>
</dbReference>
<proteinExistence type="predicted"/>
<dbReference type="EMBL" id="QNGE01001877">
    <property type="protein sequence ID" value="KAA3676651.1"/>
    <property type="molecule type" value="Genomic_DNA"/>
</dbReference>
<keyword evidence="3" id="KW-1185">Reference proteome</keyword>
<organism evidence="2 3">
    <name type="scientific">Paragonimus westermani</name>
    <dbReference type="NCBI Taxonomy" id="34504"/>
    <lineage>
        <taxon>Eukaryota</taxon>
        <taxon>Metazoa</taxon>
        <taxon>Spiralia</taxon>
        <taxon>Lophotrochozoa</taxon>
        <taxon>Platyhelminthes</taxon>
        <taxon>Trematoda</taxon>
        <taxon>Digenea</taxon>
        <taxon>Plagiorchiida</taxon>
        <taxon>Troglotremata</taxon>
        <taxon>Troglotrematidae</taxon>
        <taxon>Paragonimus</taxon>
    </lineage>
</organism>
<accession>A0A5J4NM91</accession>
<evidence type="ECO:0000313" key="2">
    <source>
        <dbReference type="EMBL" id="KAA3676651.1"/>
    </source>
</evidence>
<dbReference type="GO" id="GO:0098850">
    <property type="term" value="C:extrinsic component of synaptic vesicle membrane"/>
    <property type="evidence" value="ECO:0007669"/>
    <property type="project" value="TreeGrafter"/>
</dbReference>
<reference evidence="2 3" key="1">
    <citation type="journal article" date="2019" name="Gigascience">
        <title>Whole-genome sequence of the oriental lung fluke Paragonimus westermani.</title>
        <authorList>
            <person name="Oey H."/>
            <person name="Zakrzewski M."/>
            <person name="Narain K."/>
            <person name="Devi K.R."/>
            <person name="Agatsuma T."/>
            <person name="Nawaratna S."/>
            <person name="Gobert G.N."/>
            <person name="Jones M.K."/>
            <person name="Ragan M.A."/>
            <person name="McManus D.P."/>
            <person name="Krause L."/>
        </authorList>
    </citation>
    <scope>NUCLEOTIDE SEQUENCE [LARGE SCALE GENOMIC DNA]</scope>
    <source>
        <strain evidence="2 3">IND2009</strain>
    </source>
</reference>
<sequence>MAGTETPTKLPGGNRFDHCVIGLTSGTTELSNLKVRPHLLQFFYAMHAAEAGTRTLEVTVWDFDRGPSNDFIGGLTLGAGAKAERRELWLAVFRPPYRRIEAWFQLSCRNQNGTQTSTPERSFAAKFCARHLLRLPREEVVSRGLALFFK</sequence>
<gene>
    <name evidence="2" type="ORF">DEA37_0011620</name>
</gene>
<dbReference type="SUPFAM" id="SSF49562">
    <property type="entry name" value="C2 domain (Calcium/lipid-binding domain, CaLB)"/>
    <property type="match status" value="1"/>
</dbReference>
<dbReference type="GO" id="GO:0046872">
    <property type="term" value="F:metal ion binding"/>
    <property type="evidence" value="ECO:0007669"/>
    <property type="project" value="UniProtKB-KW"/>
</dbReference>
<evidence type="ECO:0000256" key="1">
    <source>
        <dbReference type="ARBA" id="ARBA00022723"/>
    </source>
</evidence>
<comment type="caution">
    <text evidence="2">The sequence shown here is derived from an EMBL/GenBank/DDBJ whole genome shotgun (WGS) entry which is preliminary data.</text>
</comment>
<dbReference type="GO" id="GO:0006887">
    <property type="term" value="P:exocytosis"/>
    <property type="evidence" value="ECO:0007669"/>
    <property type="project" value="TreeGrafter"/>
</dbReference>
<keyword evidence="1" id="KW-0479">Metal-binding</keyword>
<dbReference type="InterPro" id="IPR043566">
    <property type="entry name" value="Rabphilin/DOC2/Noc2"/>
</dbReference>
<dbReference type="Proteomes" id="UP000324629">
    <property type="component" value="Unassembled WGS sequence"/>
</dbReference>
<dbReference type="GO" id="GO:0061669">
    <property type="term" value="P:spontaneous neurotransmitter secretion"/>
    <property type="evidence" value="ECO:0007669"/>
    <property type="project" value="TreeGrafter"/>
</dbReference>
<dbReference type="PANTHER" id="PTHR45729:SF1">
    <property type="entry name" value="DOUBLE C2-LIKE DOMAIN-CONTAINING PROTEIN ALPHA"/>
    <property type="match status" value="1"/>
</dbReference>
<evidence type="ECO:0000313" key="3">
    <source>
        <dbReference type="Proteomes" id="UP000324629"/>
    </source>
</evidence>
<dbReference type="Gene3D" id="2.60.40.150">
    <property type="entry name" value="C2 domain"/>
    <property type="match status" value="1"/>
</dbReference>